<proteinExistence type="predicted"/>
<evidence type="ECO:0000313" key="2">
    <source>
        <dbReference type="Proteomes" id="UP000242715"/>
    </source>
</evidence>
<name>A0A2Z6N5F5_TRISU</name>
<evidence type="ECO:0000313" key="1">
    <source>
        <dbReference type="EMBL" id="GAU26749.1"/>
    </source>
</evidence>
<dbReference type="AlphaFoldDB" id="A0A2Z6N5F5"/>
<organism evidence="1 2">
    <name type="scientific">Trifolium subterraneum</name>
    <name type="common">Subterranean clover</name>
    <dbReference type="NCBI Taxonomy" id="3900"/>
    <lineage>
        <taxon>Eukaryota</taxon>
        <taxon>Viridiplantae</taxon>
        <taxon>Streptophyta</taxon>
        <taxon>Embryophyta</taxon>
        <taxon>Tracheophyta</taxon>
        <taxon>Spermatophyta</taxon>
        <taxon>Magnoliopsida</taxon>
        <taxon>eudicotyledons</taxon>
        <taxon>Gunneridae</taxon>
        <taxon>Pentapetalae</taxon>
        <taxon>rosids</taxon>
        <taxon>fabids</taxon>
        <taxon>Fabales</taxon>
        <taxon>Fabaceae</taxon>
        <taxon>Papilionoideae</taxon>
        <taxon>50 kb inversion clade</taxon>
        <taxon>NPAAA clade</taxon>
        <taxon>Hologalegina</taxon>
        <taxon>IRL clade</taxon>
        <taxon>Trifolieae</taxon>
        <taxon>Trifolium</taxon>
    </lineage>
</organism>
<dbReference type="EMBL" id="DF973341">
    <property type="protein sequence ID" value="GAU26749.1"/>
    <property type="molecule type" value="Genomic_DNA"/>
</dbReference>
<reference evidence="2" key="1">
    <citation type="journal article" date="2017" name="Front. Plant Sci.">
        <title>Climate Clever Clovers: New Paradigm to Reduce the Environmental Footprint of Ruminants by Breeding Low Methanogenic Forages Utilizing Haplotype Variation.</title>
        <authorList>
            <person name="Kaur P."/>
            <person name="Appels R."/>
            <person name="Bayer P.E."/>
            <person name="Keeble-Gagnere G."/>
            <person name="Wang J."/>
            <person name="Hirakawa H."/>
            <person name="Shirasawa K."/>
            <person name="Vercoe P."/>
            <person name="Stefanova K."/>
            <person name="Durmic Z."/>
            <person name="Nichols P."/>
            <person name="Revell C."/>
            <person name="Isobe S.N."/>
            <person name="Edwards D."/>
            <person name="Erskine W."/>
        </authorList>
    </citation>
    <scope>NUCLEOTIDE SEQUENCE [LARGE SCALE GENOMIC DNA]</scope>
    <source>
        <strain evidence="2">cv. Daliak</strain>
    </source>
</reference>
<gene>
    <name evidence="1" type="ORF">TSUD_317470</name>
</gene>
<keyword evidence="2" id="KW-1185">Reference proteome</keyword>
<accession>A0A2Z6N5F5</accession>
<protein>
    <submittedName>
        <fullName evidence="1">Uncharacterized protein</fullName>
    </submittedName>
</protein>
<sequence length="68" mass="7445">MGNKKPNWFSNVKKVLSPDSKENKNQSSAYYSYASKVFTRSKKSIEGFKGAGQVEIANGRASGETSSH</sequence>
<dbReference type="Proteomes" id="UP000242715">
    <property type="component" value="Unassembled WGS sequence"/>
</dbReference>